<proteinExistence type="inferred from homology"/>
<feature type="non-terminal residue" evidence="9">
    <location>
        <position position="1"/>
    </location>
</feature>
<dbReference type="Proteomes" id="UP000564466">
    <property type="component" value="Unassembled WGS sequence"/>
</dbReference>
<dbReference type="SUPFAM" id="SSF140111">
    <property type="entry name" value="Endosomal sorting complex assembly domain"/>
    <property type="match status" value="1"/>
</dbReference>
<dbReference type="AlphaFoldDB" id="A0A7L0ZEF9"/>
<dbReference type="GO" id="GO:0043328">
    <property type="term" value="P:protein transport to vacuole involved in ubiquitin-dependent protein catabolic process via the multivesicular body sorting pathway"/>
    <property type="evidence" value="ECO:0007669"/>
    <property type="project" value="TreeGrafter"/>
</dbReference>
<evidence type="ECO:0000313" key="9">
    <source>
        <dbReference type="EMBL" id="NXM26700.1"/>
    </source>
</evidence>
<evidence type="ECO:0000256" key="2">
    <source>
        <dbReference type="ARBA" id="ARBA00020968"/>
    </source>
</evidence>
<dbReference type="InterPro" id="IPR037202">
    <property type="entry name" value="ESCRT_assembly_dom"/>
</dbReference>
<evidence type="ECO:0000256" key="3">
    <source>
        <dbReference type="ARBA" id="ARBA00022448"/>
    </source>
</evidence>
<evidence type="ECO:0000259" key="8">
    <source>
        <dbReference type="PROSITE" id="PS51313"/>
    </source>
</evidence>
<dbReference type="PANTHER" id="PTHR12937:SF0">
    <property type="entry name" value="VACUOLAR PROTEIN SORTING-ASSOCIATED PROTEIN 28 HOMOLOG"/>
    <property type="match status" value="1"/>
</dbReference>
<comment type="subcellular location">
    <subcellularLocation>
        <location evidence="1">Endosome</location>
    </subcellularLocation>
</comment>
<evidence type="ECO:0000259" key="7">
    <source>
        <dbReference type="PROSITE" id="PS51310"/>
    </source>
</evidence>
<reference evidence="9 10" key="1">
    <citation type="submission" date="2019-09" db="EMBL/GenBank/DDBJ databases">
        <title>Bird 10,000 Genomes (B10K) Project - Family phase.</title>
        <authorList>
            <person name="Zhang G."/>
        </authorList>
    </citation>
    <scope>NUCLEOTIDE SEQUENCE [LARGE SCALE GENOMIC DNA]</scope>
    <source>
        <strain evidence="9">B10K-DU-002-07</strain>
        <tissue evidence="9">Muscle</tissue>
    </source>
</reference>
<keyword evidence="4" id="KW-0967">Endosome</keyword>
<sequence>YTAACSRLLVQFKAALKQVQGSEISSIDDFCRKFRLDCPLAMERIKEDRPITIKDDKGNLNRCIADIVSVRLRGGGRRRLGLVLTRPFPQIQPDLRELMETMNRMSHLPPDFEGRQKVNQW</sequence>
<organism evidence="9 10">
    <name type="scientific">Oxyruncus cristatus</name>
    <name type="common">sharpbill</name>
    <dbReference type="NCBI Taxonomy" id="114331"/>
    <lineage>
        <taxon>Eukaryota</taxon>
        <taxon>Metazoa</taxon>
        <taxon>Chordata</taxon>
        <taxon>Craniata</taxon>
        <taxon>Vertebrata</taxon>
        <taxon>Euteleostomi</taxon>
        <taxon>Archelosauria</taxon>
        <taxon>Archosauria</taxon>
        <taxon>Dinosauria</taxon>
        <taxon>Saurischia</taxon>
        <taxon>Theropoda</taxon>
        <taxon>Coelurosauria</taxon>
        <taxon>Aves</taxon>
        <taxon>Neognathae</taxon>
        <taxon>Neoaves</taxon>
        <taxon>Telluraves</taxon>
        <taxon>Australaves</taxon>
        <taxon>Passeriformes</taxon>
        <taxon>Cotingidae</taxon>
        <taxon>Oxyruncus</taxon>
    </lineage>
</organism>
<feature type="domain" description="VPS28 N-terminal" evidence="8">
    <location>
        <begin position="1"/>
        <end position="55"/>
    </location>
</feature>
<evidence type="ECO:0000256" key="5">
    <source>
        <dbReference type="ARBA" id="ARBA00022927"/>
    </source>
</evidence>
<comment type="similarity">
    <text evidence="6">Belongs to the VPS28 family.</text>
</comment>
<dbReference type="InterPro" id="IPR017898">
    <property type="entry name" value="VPS28_N"/>
</dbReference>
<feature type="non-terminal residue" evidence="9">
    <location>
        <position position="121"/>
    </location>
</feature>
<feature type="domain" description="VPS28 C-terminal" evidence="7">
    <location>
        <begin position="59"/>
        <end position="121"/>
    </location>
</feature>
<keyword evidence="3 6" id="KW-0813">Transport</keyword>
<gene>
    <name evidence="9" type="primary">Vps28</name>
    <name evidence="9" type="ORF">OXYCRI_R14982</name>
</gene>
<dbReference type="PANTHER" id="PTHR12937">
    <property type="entry name" value="VACUOLAR PROTEIN SORTING 28, ISOFORM 2 VPS28"/>
    <property type="match status" value="1"/>
</dbReference>
<keyword evidence="10" id="KW-1185">Reference proteome</keyword>
<name>A0A7L0ZEF9_9PASS</name>
<dbReference type="EMBL" id="VXAY01001800">
    <property type="protein sequence ID" value="NXM26700.1"/>
    <property type="molecule type" value="Genomic_DNA"/>
</dbReference>
<dbReference type="Gene3D" id="1.20.1440.200">
    <property type="match status" value="1"/>
</dbReference>
<dbReference type="PROSITE" id="PS51313">
    <property type="entry name" value="VPS28_N"/>
    <property type="match status" value="1"/>
</dbReference>
<dbReference type="InterPro" id="IPR007143">
    <property type="entry name" value="Vps28"/>
</dbReference>
<evidence type="ECO:0000256" key="6">
    <source>
        <dbReference type="PROSITE-ProRule" id="PRU00642"/>
    </source>
</evidence>
<evidence type="ECO:0000256" key="4">
    <source>
        <dbReference type="ARBA" id="ARBA00022753"/>
    </source>
</evidence>
<dbReference type="Pfam" id="PF03997">
    <property type="entry name" value="VPS28"/>
    <property type="match status" value="1"/>
</dbReference>
<accession>A0A7L0ZEF9</accession>
<dbReference type="InterPro" id="IPR037206">
    <property type="entry name" value="VPS28_C_sf"/>
</dbReference>
<dbReference type="InterPro" id="IPR017899">
    <property type="entry name" value="VPS28_C"/>
</dbReference>
<dbReference type="PROSITE" id="PS51310">
    <property type="entry name" value="VPS28_C"/>
    <property type="match status" value="1"/>
</dbReference>
<comment type="caution">
    <text evidence="9">The sequence shown here is derived from an EMBL/GenBank/DDBJ whole genome shotgun (WGS) entry which is preliminary data.</text>
</comment>
<dbReference type="GO" id="GO:0000813">
    <property type="term" value="C:ESCRT I complex"/>
    <property type="evidence" value="ECO:0007669"/>
    <property type="project" value="InterPro"/>
</dbReference>
<evidence type="ECO:0000256" key="1">
    <source>
        <dbReference type="ARBA" id="ARBA00004177"/>
    </source>
</evidence>
<protein>
    <recommendedName>
        <fullName evidence="2">Vacuolar protein sorting-associated protein 28 homolog</fullName>
    </recommendedName>
</protein>
<dbReference type="Gene3D" id="1.20.120.1130">
    <property type="match status" value="1"/>
</dbReference>
<keyword evidence="5 6" id="KW-0653">Protein transport</keyword>
<evidence type="ECO:0000313" key="10">
    <source>
        <dbReference type="Proteomes" id="UP000564466"/>
    </source>
</evidence>
<dbReference type="InterPro" id="IPR038358">
    <property type="entry name" value="VPS28_N_sf"/>
</dbReference>
<dbReference type="SUPFAM" id="SSF140427">
    <property type="entry name" value="VPS28 C-terminal domain-like"/>
    <property type="match status" value="1"/>
</dbReference>
<dbReference type="GO" id="GO:0044877">
    <property type="term" value="F:protein-containing complex binding"/>
    <property type="evidence" value="ECO:0007669"/>
    <property type="project" value="TreeGrafter"/>
</dbReference>